<accession>A0A4C1SYF7</accession>
<dbReference type="Proteomes" id="UP000299102">
    <property type="component" value="Unassembled WGS sequence"/>
</dbReference>
<keyword evidence="2" id="KW-1185">Reference proteome</keyword>
<sequence length="109" mass="11994">MRISTQLFLRLTNPLCIPMDVIVCHYGDRQFSAAPRRLGAAGRAGRGAEHFRRLAAARIYATGEHATTSVFNNRSNLAESFDVICSPYSALGPFSSITTILLVFILSFE</sequence>
<gene>
    <name evidence="1" type="ORF">EVAR_92114_1</name>
</gene>
<dbReference type="AlphaFoldDB" id="A0A4C1SYF7"/>
<dbReference type="EMBL" id="BGZK01000025">
    <property type="protein sequence ID" value="GBP07229.1"/>
    <property type="molecule type" value="Genomic_DNA"/>
</dbReference>
<comment type="caution">
    <text evidence="1">The sequence shown here is derived from an EMBL/GenBank/DDBJ whole genome shotgun (WGS) entry which is preliminary data.</text>
</comment>
<organism evidence="1 2">
    <name type="scientific">Eumeta variegata</name>
    <name type="common">Bagworm moth</name>
    <name type="synonym">Eumeta japonica</name>
    <dbReference type="NCBI Taxonomy" id="151549"/>
    <lineage>
        <taxon>Eukaryota</taxon>
        <taxon>Metazoa</taxon>
        <taxon>Ecdysozoa</taxon>
        <taxon>Arthropoda</taxon>
        <taxon>Hexapoda</taxon>
        <taxon>Insecta</taxon>
        <taxon>Pterygota</taxon>
        <taxon>Neoptera</taxon>
        <taxon>Endopterygota</taxon>
        <taxon>Lepidoptera</taxon>
        <taxon>Glossata</taxon>
        <taxon>Ditrysia</taxon>
        <taxon>Tineoidea</taxon>
        <taxon>Psychidae</taxon>
        <taxon>Oiketicinae</taxon>
        <taxon>Eumeta</taxon>
    </lineage>
</organism>
<name>A0A4C1SYF7_EUMVA</name>
<evidence type="ECO:0000313" key="2">
    <source>
        <dbReference type="Proteomes" id="UP000299102"/>
    </source>
</evidence>
<evidence type="ECO:0000313" key="1">
    <source>
        <dbReference type="EMBL" id="GBP07229.1"/>
    </source>
</evidence>
<protein>
    <submittedName>
        <fullName evidence="1">Uncharacterized protein</fullName>
    </submittedName>
</protein>
<proteinExistence type="predicted"/>
<reference evidence="1 2" key="1">
    <citation type="journal article" date="2019" name="Commun. Biol.">
        <title>The bagworm genome reveals a unique fibroin gene that provides high tensile strength.</title>
        <authorList>
            <person name="Kono N."/>
            <person name="Nakamura H."/>
            <person name="Ohtoshi R."/>
            <person name="Tomita M."/>
            <person name="Numata K."/>
            <person name="Arakawa K."/>
        </authorList>
    </citation>
    <scope>NUCLEOTIDE SEQUENCE [LARGE SCALE GENOMIC DNA]</scope>
</reference>